<name>A0A0F5FKP7_9HYPH</name>
<dbReference type="Proteomes" id="UP000033649">
    <property type="component" value="Unassembled WGS sequence"/>
</dbReference>
<reference evidence="1 2" key="1">
    <citation type="submission" date="2015-03" db="EMBL/GenBank/DDBJ databases">
        <authorList>
            <person name="Hassan Y."/>
            <person name="Lepp D."/>
            <person name="Li X.-Z."/>
            <person name="Zhou T."/>
        </authorList>
    </citation>
    <scope>NUCLEOTIDE SEQUENCE [LARGE SCALE GENOMIC DNA]</scope>
    <source>
        <strain evidence="1 2">IPL18</strain>
    </source>
</reference>
<organism evidence="1 2">
    <name type="scientific">Devosia chinhatensis</name>
    <dbReference type="NCBI Taxonomy" id="429727"/>
    <lineage>
        <taxon>Bacteria</taxon>
        <taxon>Pseudomonadati</taxon>
        <taxon>Pseudomonadota</taxon>
        <taxon>Alphaproteobacteria</taxon>
        <taxon>Hyphomicrobiales</taxon>
        <taxon>Devosiaceae</taxon>
        <taxon>Devosia</taxon>
    </lineage>
</organism>
<keyword evidence="2" id="KW-1185">Reference proteome</keyword>
<accession>A0A0F5FKP7</accession>
<dbReference type="RefSeq" id="WP_046104163.1">
    <property type="nucleotide sequence ID" value="NZ_JZEY01000054.1"/>
</dbReference>
<sequence length="76" mass="8504">MDDLLIRIITRLVRVHDEMGQKCFEDAAQRSLVAIARTVQVEAGRKAGLEQPSLGDGVLPFPLPNERKNAHQLEKL</sequence>
<evidence type="ECO:0000313" key="2">
    <source>
        <dbReference type="Proteomes" id="UP000033649"/>
    </source>
</evidence>
<dbReference type="EMBL" id="JZEY01000054">
    <property type="protein sequence ID" value="KKB09469.1"/>
    <property type="molecule type" value="Genomic_DNA"/>
</dbReference>
<protein>
    <submittedName>
        <fullName evidence="1">Uncharacterized protein</fullName>
    </submittedName>
</protein>
<dbReference type="AlphaFoldDB" id="A0A0F5FKP7"/>
<evidence type="ECO:0000313" key="1">
    <source>
        <dbReference type="EMBL" id="KKB09469.1"/>
    </source>
</evidence>
<gene>
    <name evidence="1" type="ORF">VE26_05980</name>
</gene>
<dbReference type="OrthoDB" id="9874774at2"/>
<comment type="caution">
    <text evidence="1">The sequence shown here is derived from an EMBL/GenBank/DDBJ whole genome shotgun (WGS) entry which is preliminary data.</text>
</comment>
<proteinExistence type="predicted"/>
<dbReference type="PATRIC" id="fig|429727.3.peg.1242"/>